<feature type="compositionally biased region" description="Basic residues" evidence="1">
    <location>
        <begin position="15"/>
        <end position="27"/>
    </location>
</feature>
<dbReference type="GeneID" id="113981983"/>
<protein>
    <submittedName>
        <fullName evidence="3">Uncharacterized protein LOC113981983</fullName>
    </submittedName>
</protein>
<gene>
    <name evidence="3" type="primary">LOC113981983</name>
</gene>
<feature type="region of interest" description="Disordered" evidence="1">
    <location>
        <begin position="1"/>
        <end position="27"/>
    </location>
</feature>
<evidence type="ECO:0000313" key="2">
    <source>
        <dbReference type="Proteomes" id="UP000504627"/>
    </source>
</evidence>
<proteinExistence type="predicted"/>
<evidence type="ECO:0000256" key="1">
    <source>
        <dbReference type="SAM" id="MobiDB-lite"/>
    </source>
</evidence>
<reference evidence="3" key="1">
    <citation type="submission" date="2025-08" db="UniProtKB">
        <authorList>
            <consortium name="RefSeq"/>
        </authorList>
    </citation>
    <scope>IDENTIFICATION</scope>
    <source>
        <tissue evidence="3">Muscle</tissue>
    </source>
</reference>
<accession>A0A6J2FR70</accession>
<keyword evidence="2" id="KW-1185">Reference proteome</keyword>
<dbReference type="RefSeq" id="XP_027565552.2">
    <property type="nucleotide sequence ID" value="XM_027709751.2"/>
</dbReference>
<dbReference type="Gene3D" id="2.80.10.50">
    <property type="match status" value="1"/>
</dbReference>
<dbReference type="Proteomes" id="UP000504627">
    <property type="component" value="Unplaced"/>
</dbReference>
<dbReference type="AlphaFoldDB" id="A0A6J2FR70"/>
<sequence>MLLRSGHKKPYEVSRRRRQSVKKQPMLRKRKTLRGNSGFCAKPRSGSDFPLGSIPYLFSLRQTVKCYILTEDSKTVHFDIDEDGHHEISIKDSQSHEDIAWLSVFTRNESEITDSKNLVVLTQRSKLNEFVQLCKGKKHLSLKVLKASCSEPDCPSMKRCNMKTCNHEDPDFKQLNEDNNFFIMHCQGDSVQFQCYEDRRYYLHVNDDSLDICKLENKEPNEDKNFYFRVSYLQEK</sequence>
<evidence type="ECO:0000313" key="3">
    <source>
        <dbReference type="RefSeq" id="XP_027565552.2"/>
    </source>
</evidence>
<name>A0A6J2FR70_9PASS</name>
<organism evidence="2 3">
    <name type="scientific">Pipra filicauda</name>
    <name type="common">Wire-tailed manakin</name>
    <dbReference type="NCBI Taxonomy" id="649802"/>
    <lineage>
        <taxon>Eukaryota</taxon>
        <taxon>Metazoa</taxon>
        <taxon>Chordata</taxon>
        <taxon>Craniata</taxon>
        <taxon>Vertebrata</taxon>
        <taxon>Euteleostomi</taxon>
        <taxon>Archelosauria</taxon>
        <taxon>Archosauria</taxon>
        <taxon>Dinosauria</taxon>
        <taxon>Saurischia</taxon>
        <taxon>Theropoda</taxon>
        <taxon>Coelurosauria</taxon>
        <taxon>Aves</taxon>
        <taxon>Neognathae</taxon>
        <taxon>Neoaves</taxon>
        <taxon>Telluraves</taxon>
        <taxon>Australaves</taxon>
        <taxon>Passeriformes</taxon>
        <taxon>Pipridae</taxon>
        <taxon>Pipra</taxon>
    </lineage>
</organism>
<dbReference type="InParanoid" id="A0A6J2FR70"/>